<name>A0A1X0S201_RHIZD</name>
<dbReference type="OMA" id="MWHANPR"/>
<dbReference type="VEuPathDB" id="FungiDB:BCV72DRAFT_263804"/>
<gene>
    <name evidence="1" type="ORF">BCV71DRAFT_290975</name>
</gene>
<reference evidence="1 2" key="1">
    <citation type="journal article" date="2016" name="Proc. Natl. Acad. Sci. U.S.A.">
        <title>Lipid metabolic changes in an early divergent fungus govern the establishment of a mutualistic symbiosis with endobacteria.</title>
        <authorList>
            <person name="Lastovetsky O.A."/>
            <person name="Gaspar M.L."/>
            <person name="Mondo S.J."/>
            <person name="LaButti K.M."/>
            <person name="Sandor L."/>
            <person name="Grigoriev I.V."/>
            <person name="Henry S.A."/>
            <person name="Pawlowska T.E."/>
        </authorList>
    </citation>
    <scope>NUCLEOTIDE SEQUENCE [LARGE SCALE GENOMIC DNA]</scope>
    <source>
        <strain evidence="1 2">ATCC 11559</strain>
    </source>
</reference>
<organism evidence="1 2">
    <name type="scientific">Rhizopus microsporus</name>
    <dbReference type="NCBI Taxonomy" id="58291"/>
    <lineage>
        <taxon>Eukaryota</taxon>
        <taxon>Fungi</taxon>
        <taxon>Fungi incertae sedis</taxon>
        <taxon>Mucoromycota</taxon>
        <taxon>Mucoromycotina</taxon>
        <taxon>Mucoromycetes</taxon>
        <taxon>Mucorales</taxon>
        <taxon>Mucorineae</taxon>
        <taxon>Rhizopodaceae</taxon>
        <taxon>Rhizopus</taxon>
    </lineage>
</organism>
<dbReference type="InterPro" id="IPR036691">
    <property type="entry name" value="Endo/exonu/phosph_ase_sf"/>
</dbReference>
<dbReference type="SUPFAM" id="SSF56219">
    <property type="entry name" value="DNase I-like"/>
    <property type="match status" value="1"/>
</dbReference>
<dbReference type="AlphaFoldDB" id="A0A1X0S201"/>
<evidence type="ECO:0000313" key="2">
    <source>
        <dbReference type="Proteomes" id="UP000242381"/>
    </source>
</evidence>
<evidence type="ECO:0008006" key="3">
    <source>
        <dbReference type="Google" id="ProtNLM"/>
    </source>
</evidence>
<dbReference type="Gene3D" id="3.60.10.10">
    <property type="entry name" value="Endonuclease/exonuclease/phosphatase"/>
    <property type="match status" value="1"/>
</dbReference>
<accession>A0A1X0S201</accession>
<sequence length="426" mass="49028">MNNLMNNNNNSNFGDLLASHSTNNNNHNKLTILNIGSLSCRSPAKLSLPEKRQSFVRHLRLQSLDILSLDDTNAKDETCLNPSITVTPTLVTVDQRLIIYEISYTRRMSEPFTLVNLYAPLQHELSLSSPPRHLPRILLTGDFNYDLSRGIDCRLQDWHSHVQQYFFDYMTADTRNPTFQRTASSSTIDYIYATPDLHTSLINSIMDFVCQDWTDHLLLAAKFKFTSRTHGKGLLIPHTENASSFQLIWEAIKSKVRQIAFRRSRKHNQWRQQQLQWLQNKRKRLLSKYKTQPTEIVDNAALKAGKHWRKKCELSADFLKRAASTCLSQTYIAKLRHPETNEVCITPNQLQAASITFYEWLYTPQPTCPSAMNQLLNAVTSELRISQAQSTRLLRPFTVSELQEAAKRCQPTVAQALLVSHIRCWP</sequence>
<dbReference type="EMBL" id="KV921333">
    <property type="protein sequence ID" value="ORE18332.1"/>
    <property type="molecule type" value="Genomic_DNA"/>
</dbReference>
<dbReference type="VEuPathDB" id="FungiDB:BCV72DRAFT_175668"/>
<dbReference type="VEuPathDB" id="FungiDB:BCV72DRAFT_309719"/>
<proteinExistence type="predicted"/>
<dbReference type="Proteomes" id="UP000242381">
    <property type="component" value="Unassembled WGS sequence"/>
</dbReference>
<protein>
    <recommendedName>
        <fullName evidence="3">Endonuclease/exonuclease/phosphatase domain-containing protein</fullName>
    </recommendedName>
</protein>
<evidence type="ECO:0000313" key="1">
    <source>
        <dbReference type="EMBL" id="ORE18332.1"/>
    </source>
</evidence>